<dbReference type="AlphaFoldDB" id="A0A3N6PA94"/>
<feature type="transmembrane region" description="Helical" evidence="3">
    <location>
        <begin position="228"/>
        <end position="247"/>
    </location>
</feature>
<comment type="similarity">
    <text evidence="2">Belongs to the CDP-alcohol phosphatidyltransferase class-I family.</text>
</comment>
<feature type="transmembrane region" description="Helical" evidence="3">
    <location>
        <begin position="144"/>
        <end position="160"/>
    </location>
</feature>
<keyword evidence="1 2" id="KW-0808">Transferase</keyword>
<protein>
    <submittedName>
        <fullName evidence="4">CDP-alcohol phosphatidyltransferase family protein</fullName>
    </submittedName>
</protein>
<feature type="transmembrane region" description="Helical" evidence="3">
    <location>
        <begin position="45"/>
        <end position="66"/>
    </location>
</feature>
<organism evidence="4 5">
    <name type="scientific">Natrarchaeobius chitinivorans</name>
    <dbReference type="NCBI Taxonomy" id="1679083"/>
    <lineage>
        <taxon>Archaea</taxon>
        <taxon>Methanobacteriati</taxon>
        <taxon>Methanobacteriota</taxon>
        <taxon>Stenosarchaea group</taxon>
        <taxon>Halobacteria</taxon>
        <taxon>Halobacteriales</taxon>
        <taxon>Natrialbaceae</taxon>
        <taxon>Natrarchaeobius</taxon>
    </lineage>
</organism>
<evidence type="ECO:0000313" key="5">
    <source>
        <dbReference type="Proteomes" id="UP000282323"/>
    </source>
</evidence>
<evidence type="ECO:0000256" key="2">
    <source>
        <dbReference type="RuleBase" id="RU003750"/>
    </source>
</evidence>
<proteinExistence type="inferred from homology"/>
<dbReference type="PROSITE" id="PS00379">
    <property type="entry name" value="CDP_ALCOHOL_P_TRANSF"/>
    <property type="match status" value="1"/>
</dbReference>
<feature type="transmembrane region" description="Helical" evidence="3">
    <location>
        <begin position="78"/>
        <end position="100"/>
    </location>
</feature>
<dbReference type="GO" id="GO:0016020">
    <property type="term" value="C:membrane"/>
    <property type="evidence" value="ECO:0007669"/>
    <property type="project" value="InterPro"/>
</dbReference>
<reference evidence="4 5" key="1">
    <citation type="submission" date="2018-10" db="EMBL/GenBank/DDBJ databases">
        <title>Natrarchaeobius chitinivorans gen. nov., sp. nov., and Natrarchaeobius haloalkaliphilus sp. nov., alkaliphilic, chitin-utilizing haloarchaea from hypersaline alkaline lakes.</title>
        <authorList>
            <person name="Sorokin D.Y."/>
            <person name="Elcheninov A.G."/>
            <person name="Kostrikina N.A."/>
            <person name="Bale N.J."/>
            <person name="Sinninghe Damste J.S."/>
            <person name="Khijniak T.V."/>
            <person name="Kublanov I.V."/>
            <person name="Toshchakov S.V."/>
        </authorList>
    </citation>
    <scope>NUCLEOTIDE SEQUENCE [LARGE SCALE GENOMIC DNA]</scope>
    <source>
        <strain evidence="4 5">AArcht4T</strain>
    </source>
</reference>
<dbReference type="Proteomes" id="UP000282323">
    <property type="component" value="Unassembled WGS sequence"/>
</dbReference>
<evidence type="ECO:0000256" key="3">
    <source>
        <dbReference type="SAM" id="Phobius"/>
    </source>
</evidence>
<dbReference type="EMBL" id="REGA01000004">
    <property type="protein sequence ID" value="RQG95999.1"/>
    <property type="molecule type" value="Genomic_DNA"/>
</dbReference>
<evidence type="ECO:0000256" key="1">
    <source>
        <dbReference type="ARBA" id="ARBA00022679"/>
    </source>
</evidence>
<feature type="transmembrane region" description="Helical" evidence="3">
    <location>
        <begin position="204"/>
        <end position="222"/>
    </location>
</feature>
<dbReference type="InterPro" id="IPR048254">
    <property type="entry name" value="CDP_ALCOHOL_P_TRANSF_CS"/>
</dbReference>
<evidence type="ECO:0000313" key="4">
    <source>
        <dbReference type="EMBL" id="RQG95999.1"/>
    </source>
</evidence>
<dbReference type="Gene3D" id="1.20.120.1760">
    <property type="match status" value="1"/>
</dbReference>
<feature type="transmembrane region" description="Helical" evidence="3">
    <location>
        <begin position="106"/>
        <end position="124"/>
    </location>
</feature>
<name>A0A3N6PA94_NATCH</name>
<dbReference type="OrthoDB" id="331608at2157"/>
<keyword evidence="5" id="KW-1185">Reference proteome</keyword>
<comment type="caution">
    <text evidence="4">The sequence shown here is derived from an EMBL/GenBank/DDBJ whole genome shotgun (WGS) entry which is preliminary data.</text>
</comment>
<gene>
    <name evidence="4" type="ORF">EA473_07425</name>
</gene>
<dbReference type="GO" id="GO:0016780">
    <property type="term" value="F:phosphotransferase activity, for other substituted phosphate groups"/>
    <property type="evidence" value="ECO:0007669"/>
    <property type="project" value="InterPro"/>
</dbReference>
<sequence length="251" mass="26452">MTDESVAVSSGRVGWRWGWATAALWIVASLGTIALEVVWSGGPSLAFLALVGSALVLESVLVFLTIDRIQERGSRPFTLATGVTLGRGAAAAVLAGFVVAPSPTGVLAWVPALLFAVAAALDAVDGMVARRLDEVTDIGARLDVEMDALVVLVGSLVAVAGDGAALAFLAVGIARYLFVAGLWWRRRRGLVVSELPSNRLRRPLGALVMVCIWLAILPVLSATLTRPLSILVAVPFLANFCWDWLAVSGRR</sequence>
<accession>A0A3N6PA94</accession>
<dbReference type="GO" id="GO:0008654">
    <property type="term" value="P:phospholipid biosynthetic process"/>
    <property type="evidence" value="ECO:0007669"/>
    <property type="project" value="InterPro"/>
</dbReference>
<dbReference type="Pfam" id="PF01066">
    <property type="entry name" value="CDP-OH_P_transf"/>
    <property type="match status" value="1"/>
</dbReference>
<feature type="transmembrane region" description="Helical" evidence="3">
    <location>
        <begin position="17"/>
        <end position="39"/>
    </location>
</feature>
<keyword evidence="3" id="KW-0812">Transmembrane</keyword>
<dbReference type="RefSeq" id="WP_124194999.1">
    <property type="nucleotide sequence ID" value="NZ_REGA01000004.1"/>
</dbReference>
<dbReference type="InterPro" id="IPR000462">
    <property type="entry name" value="CDP-OH_P_trans"/>
</dbReference>
<dbReference type="InterPro" id="IPR043130">
    <property type="entry name" value="CDP-OH_PTrfase_TM_dom"/>
</dbReference>
<keyword evidence="3" id="KW-0472">Membrane</keyword>
<keyword evidence="3" id="KW-1133">Transmembrane helix</keyword>